<protein>
    <submittedName>
        <fullName evidence="2">Uncharacterized protein</fullName>
    </submittedName>
</protein>
<reference evidence="2 3" key="1">
    <citation type="submission" date="2020-04" db="EMBL/GenBank/DDBJ databases">
        <title>Perkinsus chesapeaki whole genome sequence.</title>
        <authorList>
            <person name="Bogema D.R."/>
        </authorList>
    </citation>
    <scope>NUCLEOTIDE SEQUENCE [LARGE SCALE GENOMIC DNA]</scope>
    <source>
        <strain evidence="2">ATCC PRA-425</strain>
    </source>
</reference>
<dbReference type="PANTHER" id="PTHR13627:SF33">
    <property type="entry name" value="LICD FAMILY PROTEIN"/>
    <property type="match status" value="1"/>
</dbReference>
<organism evidence="2 3">
    <name type="scientific">Perkinsus chesapeaki</name>
    <name type="common">Clam parasite</name>
    <name type="synonym">Perkinsus andrewsi</name>
    <dbReference type="NCBI Taxonomy" id="330153"/>
    <lineage>
        <taxon>Eukaryota</taxon>
        <taxon>Sar</taxon>
        <taxon>Alveolata</taxon>
        <taxon>Perkinsozoa</taxon>
        <taxon>Perkinsea</taxon>
        <taxon>Perkinsida</taxon>
        <taxon>Perkinsidae</taxon>
        <taxon>Perkinsus</taxon>
    </lineage>
</organism>
<comment type="caution">
    <text evidence="2">The sequence shown here is derived from an EMBL/GenBank/DDBJ whole genome shotgun (WGS) entry which is preliminary data.</text>
</comment>
<dbReference type="Proteomes" id="UP000591131">
    <property type="component" value="Unassembled WGS sequence"/>
</dbReference>
<name>A0A7J6MNZ4_PERCH</name>
<evidence type="ECO:0000256" key="1">
    <source>
        <dbReference type="SAM" id="MobiDB-lite"/>
    </source>
</evidence>
<accession>A0A7J6MNZ4</accession>
<dbReference type="EMBL" id="JAAPAO010000086">
    <property type="protein sequence ID" value="KAF4673292.1"/>
    <property type="molecule type" value="Genomic_DNA"/>
</dbReference>
<evidence type="ECO:0000313" key="2">
    <source>
        <dbReference type="EMBL" id="KAF4673292.1"/>
    </source>
</evidence>
<dbReference type="PANTHER" id="PTHR13627">
    <property type="entry name" value="FUKUTIN RELATED PROTEIN"/>
    <property type="match status" value="1"/>
</dbReference>
<dbReference type="OrthoDB" id="5958806at2759"/>
<evidence type="ECO:0000313" key="3">
    <source>
        <dbReference type="Proteomes" id="UP000591131"/>
    </source>
</evidence>
<keyword evidence="3" id="KW-1185">Reference proteome</keyword>
<sequence length="686" mass="77839">MVKSIWPFYSANDSTAATQTHGKVHYTACGKNNLAETCPFMRQGGVANYEKHMLTQIEPRIDAVLHKVTFDARKLYPVTQKFHVKDDGPHFGHVHLPKSYQEALDRLDSTRRPAMLTNPGGIPLYEIRPGPDDSSCTSAHHHLNSDTTAQDPDAAEFPNTYTDVWKRRDNWEEVRISALHNGRMGLFDVRHPPKNPEVVDSEALSESHPLYDRNRVPPELQRPVHDYEGFHDHIKFLHPAIEFRHWVHYAKVKLVNLNTGEVIWDKLYEELLNSFRWVATARIVLMAHHVLEHVHGHKIASDQRDVGGPIEFRGLDTRLGRLDMFRLTVDADNPNFAPHFDSKPASNLRKESLFLLLTANNLMKVLPADNRSFRGQATTSAMVNRSSTAQRNVIECPKMGTINMSYYRNGDSFHRAIADGVFKPMKVYEEAKQVCDGPRLDKMSPSQNSKEHWAHCLPIRPNRNTSECAGVTRSSLLDPRVPKPVCGSAMLDLLAHDVYRTMEEVGCNPMLTLGTALGALRNGSHVPWTEDADLAYLKSKNETSSCVENPEFSKLLRSRGYFTFKHDIWRVCMSSDHPLAGHVYDIDARGKKAKVYICQQYGCVYVDLYAVSESSSNSSTTYSHQAHPQAGFVMESDKVIPSTTVSLNGISFSTFNDVDWFLSTTYGKDYMKPKSREDWKKDMKNR</sequence>
<gene>
    <name evidence="2" type="ORF">FOL47_010733</name>
</gene>
<dbReference type="InterPro" id="IPR052613">
    <property type="entry name" value="LicD_transferase"/>
</dbReference>
<dbReference type="AlphaFoldDB" id="A0A7J6MNZ4"/>
<proteinExistence type="predicted"/>
<feature type="region of interest" description="Disordered" evidence="1">
    <location>
        <begin position="118"/>
        <end position="155"/>
    </location>
</feature>